<dbReference type="EMBL" id="CAMXCT010001946">
    <property type="protein sequence ID" value="CAI3994384.1"/>
    <property type="molecule type" value="Genomic_DNA"/>
</dbReference>
<feature type="compositionally biased region" description="Acidic residues" evidence="1">
    <location>
        <begin position="83"/>
        <end position="110"/>
    </location>
</feature>
<sequence>MTDVWLYLDKLLGEKLFVARDVPKQNQAATEAGRCKKLIGALRYLYRNSFFARRARAVVHAERVEADPELFEGEASRDASEHESDECEDEEDINAGDGEDDDDDMGDADDQEKSNQEESEEEQSDKEQSDKEQSDKEAENEEGGDSGDDEGSEANQGASSPFFPDNFSELFGKPELEGANSDVEENPMDTASTLVLGDDVATLDDVAQEPSGSEDETSTEDGSDEEDGHVENDLVTPPKRPAADTEALDRKSAAKSDDFRPDDLDNMDPEAAWKKNKDCSTASATK</sequence>
<accession>A0A9P1FYI7</accession>
<feature type="compositionally biased region" description="Basic and acidic residues" evidence="1">
    <location>
        <begin position="241"/>
        <end position="263"/>
    </location>
</feature>
<feature type="compositionally biased region" description="Acidic residues" evidence="1">
    <location>
        <begin position="138"/>
        <end position="152"/>
    </location>
</feature>
<dbReference type="AlphaFoldDB" id="A0A9P1FYI7"/>
<keyword evidence="4" id="KW-1185">Reference proteome</keyword>
<feature type="region of interest" description="Disordered" evidence="1">
    <location>
        <begin position="69"/>
        <end position="286"/>
    </location>
</feature>
<dbReference type="Proteomes" id="UP001152797">
    <property type="component" value="Unassembled WGS sequence"/>
</dbReference>
<protein>
    <submittedName>
        <fullName evidence="2">Uncharacterized protein</fullName>
    </submittedName>
</protein>
<feature type="compositionally biased region" description="Basic and acidic residues" evidence="1">
    <location>
        <begin position="125"/>
        <end position="137"/>
    </location>
</feature>
<gene>
    <name evidence="2" type="ORF">C1SCF055_LOCUS21032</name>
</gene>
<reference evidence="2" key="1">
    <citation type="submission" date="2022-10" db="EMBL/GenBank/DDBJ databases">
        <authorList>
            <person name="Chen Y."/>
            <person name="Dougan E. K."/>
            <person name="Chan C."/>
            <person name="Rhodes N."/>
            <person name="Thang M."/>
        </authorList>
    </citation>
    <scope>NUCLEOTIDE SEQUENCE</scope>
</reference>
<evidence type="ECO:0000313" key="3">
    <source>
        <dbReference type="EMBL" id="CAL1147759.1"/>
    </source>
</evidence>
<proteinExistence type="predicted"/>
<organism evidence="2">
    <name type="scientific">Cladocopium goreaui</name>
    <dbReference type="NCBI Taxonomy" id="2562237"/>
    <lineage>
        <taxon>Eukaryota</taxon>
        <taxon>Sar</taxon>
        <taxon>Alveolata</taxon>
        <taxon>Dinophyceae</taxon>
        <taxon>Suessiales</taxon>
        <taxon>Symbiodiniaceae</taxon>
        <taxon>Cladocopium</taxon>
    </lineage>
</organism>
<feature type="compositionally biased region" description="Acidic residues" evidence="1">
    <location>
        <begin position="212"/>
        <end position="228"/>
    </location>
</feature>
<evidence type="ECO:0000256" key="1">
    <source>
        <dbReference type="SAM" id="MobiDB-lite"/>
    </source>
</evidence>
<name>A0A9P1FYI7_9DINO</name>
<reference evidence="3" key="2">
    <citation type="submission" date="2024-04" db="EMBL/GenBank/DDBJ databases">
        <authorList>
            <person name="Chen Y."/>
            <person name="Shah S."/>
            <person name="Dougan E. K."/>
            <person name="Thang M."/>
            <person name="Chan C."/>
        </authorList>
    </citation>
    <scope>NUCLEOTIDE SEQUENCE [LARGE SCALE GENOMIC DNA]</scope>
</reference>
<evidence type="ECO:0000313" key="2">
    <source>
        <dbReference type="EMBL" id="CAI3994384.1"/>
    </source>
</evidence>
<evidence type="ECO:0000313" key="4">
    <source>
        <dbReference type="Proteomes" id="UP001152797"/>
    </source>
</evidence>
<dbReference type="EMBL" id="CAMXCT020001946">
    <property type="protein sequence ID" value="CAL1147759.1"/>
    <property type="molecule type" value="Genomic_DNA"/>
</dbReference>
<comment type="caution">
    <text evidence="2">The sequence shown here is derived from an EMBL/GenBank/DDBJ whole genome shotgun (WGS) entry which is preliminary data.</text>
</comment>
<dbReference type="EMBL" id="CAMXCT030001946">
    <property type="protein sequence ID" value="CAL4781696.1"/>
    <property type="molecule type" value="Genomic_DNA"/>
</dbReference>